<accession>A0A6J1QDW2</accession>
<reference evidence="2" key="1">
    <citation type="submission" date="2025-08" db="UniProtKB">
        <authorList>
            <consortium name="RefSeq"/>
        </authorList>
    </citation>
    <scope>IDENTIFICATION</scope>
    <source>
        <tissue evidence="2">Whole body</tissue>
    </source>
</reference>
<dbReference type="RefSeq" id="XP_024879948.1">
    <property type="nucleotide sequence ID" value="XM_025024180.1"/>
</dbReference>
<dbReference type="AlphaFoldDB" id="A0A6J1QDW2"/>
<protein>
    <submittedName>
        <fullName evidence="2">Uncharacterized protein LOC112459837</fullName>
    </submittedName>
</protein>
<proteinExistence type="predicted"/>
<dbReference type="GeneID" id="112459837"/>
<gene>
    <name evidence="2" type="primary">LOC112459837</name>
</gene>
<sequence>MQDKLNVLEYFNKFPCLRLNKGQHLLVEDFNRQYPEKESIFPKRWNIIKKVIIDQLQQLNKRLSVSDTALISILPAISSDKQDAVIFYLLPILIESRRAGSYKRKRNTDCEQDSENNVRKLTLQECREAFMLHVQTVADLDRALDDLKRRLQRNKDTFQPTPLIVGPLVNIESSYVIVNDQKFKVDSCLQAFELTFKIFFAVDCKYPTYAETFWIFLQKTGFDIHLQDKCNNSLNILLGRVNAEMERLLAT</sequence>
<keyword evidence="1" id="KW-1185">Reference proteome</keyword>
<evidence type="ECO:0000313" key="1">
    <source>
        <dbReference type="Proteomes" id="UP000504618"/>
    </source>
</evidence>
<dbReference type="OrthoDB" id="7698488at2759"/>
<dbReference type="Proteomes" id="UP000504618">
    <property type="component" value="Unplaced"/>
</dbReference>
<organism evidence="1 2">
    <name type="scientific">Temnothorax curvispinosus</name>
    <dbReference type="NCBI Taxonomy" id="300111"/>
    <lineage>
        <taxon>Eukaryota</taxon>
        <taxon>Metazoa</taxon>
        <taxon>Ecdysozoa</taxon>
        <taxon>Arthropoda</taxon>
        <taxon>Hexapoda</taxon>
        <taxon>Insecta</taxon>
        <taxon>Pterygota</taxon>
        <taxon>Neoptera</taxon>
        <taxon>Endopterygota</taxon>
        <taxon>Hymenoptera</taxon>
        <taxon>Apocrita</taxon>
        <taxon>Aculeata</taxon>
        <taxon>Formicoidea</taxon>
        <taxon>Formicidae</taxon>
        <taxon>Myrmicinae</taxon>
        <taxon>Temnothorax</taxon>
    </lineage>
</organism>
<name>A0A6J1QDW2_9HYME</name>
<evidence type="ECO:0000313" key="2">
    <source>
        <dbReference type="RefSeq" id="XP_024879948.1"/>
    </source>
</evidence>